<dbReference type="Proteomes" id="UP000604341">
    <property type="component" value="Unassembled WGS sequence"/>
</dbReference>
<keyword evidence="3" id="KW-1185">Reference proteome</keyword>
<evidence type="ECO:0000256" key="1">
    <source>
        <dbReference type="SAM" id="Phobius"/>
    </source>
</evidence>
<accession>A0ABQ2FI91</accession>
<proteinExistence type="predicted"/>
<feature type="transmembrane region" description="Helical" evidence="1">
    <location>
        <begin position="12"/>
        <end position="33"/>
    </location>
</feature>
<gene>
    <name evidence="2" type="ORF">GCM10010844_10230</name>
</gene>
<evidence type="ECO:0000313" key="2">
    <source>
        <dbReference type="EMBL" id="GGK93673.1"/>
    </source>
</evidence>
<comment type="caution">
    <text evidence="2">The sequence shown here is derived from an EMBL/GenBank/DDBJ whole genome shotgun (WGS) entry which is preliminary data.</text>
</comment>
<evidence type="ECO:0000313" key="3">
    <source>
        <dbReference type="Proteomes" id="UP000604341"/>
    </source>
</evidence>
<organism evidence="2 3">
    <name type="scientific">Deinococcus radiotolerans</name>
    <dbReference type="NCBI Taxonomy" id="1309407"/>
    <lineage>
        <taxon>Bacteria</taxon>
        <taxon>Thermotogati</taxon>
        <taxon>Deinococcota</taxon>
        <taxon>Deinococci</taxon>
        <taxon>Deinococcales</taxon>
        <taxon>Deinococcaceae</taxon>
        <taxon>Deinococcus</taxon>
    </lineage>
</organism>
<keyword evidence="1" id="KW-0472">Membrane</keyword>
<protein>
    <submittedName>
        <fullName evidence="2">Uncharacterized protein</fullName>
    </submittedName>
</protein>
<reference evidence="3" key="1">
    <citation type="journal article" date="2019" name="Int. J. Syst. Evol. Microbiol.">
        <title>The Global Catalogue of Microorganisms (GCM) 10K type strain sequencing project: providing services to taxonomists for standard genome sequencing and annotation.</title>
        <authorList>
            <consortium name="The Broad Institute Genomics Platform"/>
            <consortium name="The Broad Institute Genome Sequencing Center for Infectious Disease"/>
            <person name="Wu L."/>
            <person name="Ma J."/>
        </authorList>
    </citation>
    <scope>NUCLEOTIDE SEQUENCE [LARGE SCALE GENOMIC DNA]</scope>
    <source>
        <strain evidence="3">JCM 19173</strain>
    </source>
</reference>
<dbReference type="RefSeq" id="WP_268239641.1">
    <property type="nucleotide sequence ID" value="NZ_BMPE01000001.1"/>
</dbReference>
<keyword evidence="1" id="KW-0812">Transmembrane</keyword>
<keyword evidence="1" id="KW-1133">Transmembrane helix</keyword>
<sequence length="44" mass="4889">MTRLKGKPGGSGSRILLVLILLIVLFLLVYFLYLKPQGLLNLGF</sequence>
<name>A0ABQ2FI91_9DEIO</name>
<dbReference type="EMBL" id="BMPE01000001">
    <property type="protein sequence ID" value="GGK93673.1"/>
    <property type="molecule type" value="Genomic_DNA"/>
</dbReference>